<keyword evidence="12" id="KW-1185">Reference proteome</keyword>
<keyword evidence="6" id="KW-0539">Nucleus</keyword>
<feature type="domain" description="CTLH" evidence="10">
    <location>
        <begin position="85"/>
        <end position="137"/>
    </location>
</feature>
<proteinExistence type="inferred from homology"/>
<evidence type="ECO:0000259" key="10">
    <source>
        <dbReference type="PROSITE" id="PS50897"/>
    </source>
</evidence>
<dbReference type="SMART" id="SM00668">
    <property type="entry name" value="CTLH"/>
    <property type="match status" value="1"/>
</dbReference>
<dbReference type="PANTHER" id="PTHR22848">
    <property type="entry name" value="WD40 REPEAT PROTEIN"/>
    <property type="match status" value="1"/>
</dbReference>
<evidence type="ECO:0000256" key="7">
    <source>
        <dbReference type="ARBA" id="ARBA00025801"/>
    </source>
</evidence>
<dbReference type="PROSITE" id="PS50082">
    <property type="entry name" value="WD_REPEATS_2"/>
    <property type="match status" value="5"/>
</dbReference>
<dbReference type="PROSITE" id="PS50896">
    <property type="entry name" value="LISH"/>
    <property type="match status" value="1"/>
</dbReference>
<evidence type="ECO:0000256" key="2">
    <source>
        <dbReference type="ARBA" id="ARBA00022574"/>
    </source>
</evidence>
<name>T1KH90_TETUR</name>
<dbReference type="InterPro" id="IPR036322">
    <property type="entry name" value="WD40_repeat_dom_sf"/>
</dbReference>
<feature type="repeat" description="WD" evidence="9">
    <location>
        <begin position="527"/>
        <end position="560"/>
    </location>
</feature>
<dbReference type="FunFam" id="2.130.10.10:FF:000140">
    <property type="entry name" value="SMU1, DNA replication regulator and spliceosomal factor"/>
    <property type="match status" value="1"/>
</dbReference>
<dbReference type="HOGENOM" id="CLU_000288_57_38_1"/>
<dbReference type="Pfam" id="PF17814">
    <property type="entry name" value="LisH_TPL"/>
    <property type="match status" value="1"/>
</dbReference>
<organism evidence="11 12">
    <name type="scientific">Tetranychus urticae</name>
    <name type="common">Two-spotted spider mite</name>
    <dbReference type="NCBI Taxonomy" id="32264"/>
    <lineage>
        <taxon>Eukaryota</taxon>
        <taxon>Metazoa</taxon>
        <taxon>Ecdysozoa</taxon>
        <taxon>Arthropoda</taxon>
        <taxon>Chelicerata</taxon>
        <taxon>Arachnida</taxon>
        <taxon>Acari</taxon>
        <taxon>Acariformes</taxon>
        <taxon>Trombidiformes</taxon>
        <taxon>Prostigmata</taxon>
        <taxon>Eleutherengona</taxon>
        <taxon>Raphignathae</taxon>
        <taxon>Tetranychoidea</taxon>
        <taxon>Tetranychidae</taxon>
        <taxon>Tetranychus</taxon>
    </lineage>
</organism>
<evidence type="ECO:0000313" key="12">
    <source>
        <dbReference type="Proteomes" id="UP000015104"/>
    </source>
</evidence>
<dbReference type="InterPro" id="IPR006595">
    <property type="entry name" value="CTLH_C"/>
</dbReference>
<dbReference type="PROSITE" id="PS00678">
    <property type="entry name" value="WD_REPEATS_1"/>
    <property type="match status" value="1"/>
</dbReference>
<feature type="repeat" description="WD" evidence="9">
    <location>
        <begin position="390"/>
        <end position="431"/>
    </location>
</feature>
<dbReference type="eggNOG" id="KOG0275">
    <property type="taxonomic scope" value="Eukaryota"/>
</dbReference>
<dbReference type="InterPro" id="IPR020472">
    <property type="entry name" value="WD40_PAC1"/>
</dbReference>
<dbReference type="PROSITE" id="PS50897">
    <property type="entry name" value="CTLH"/>
    <property type="match status" value="1"/>
</dbReference>
<comment type="similarity">
    <text evidence="7">Belongs to the WD repeat SMU1 family.</text>
</comment>
<keyword evidence="3" id="KW-0507">mRNA processing</keyword>
<keyword evidence="2 9" id="KW-0853">WD repeat</keyword>
<keyword evidence="4" id="KW-0677">Repeat</keyword>
<dbReference type="GO" id="GO:0000398">
    <property type="term" value="P:mRNA splicing, via spliceosome"/>
    <property type="evidence" value="ECO:0007669"/>
    <property type="project" value="InterPro"/>
</dbReference>
<dbReference type="InterPro" id="IPR006594">
    <property type="entry name" value="LisH"/>
</dbReference>
<accession>T1KH90</accession>
<dbReference type="AlphaFoldDB" id="T1KH90"/>
<sequence length="560" mass="63019">MFSVLKTCLVYECIELNLIYLQSLSLSFVSTKSCFFSKPLYYFENMTVEIESADVIRLIEQYLKENNLHRTLAALQEETSITLNTVDSTESFVNEIQSGHWDVVLKVVQSLKLPDKKLIDLFEQIVIELIEARELGAARSLLRQTDTMVKLKQENPERYIHLENLLTRNYFDPREAYPDGSSKEKRRNHIAQSLSKEVSVVAPSRLLALLGQALKWQQHQGLLPPGTSIDLFRGKAQIKEEEEEAPPNMLSKTIKFGSKSHVETAQFSPDGQFLVTGSVDGFIEVWNFTTGKIRKDLKYQAQENFMMMQSAVLCLAFSRDSEMLCSGSQDGKIKVWKILSGQCLRRFEKAHIKSVTCIAFSKDSSQILSGSFDCSIRIHGIKSGKLLKEFRGHSSYVNEVIYSHDGHHLVSASSDGTVKIWSLKTTECISTFKAATLSGSLNLDVTVNSVAIIPQNPDNYLVCNRSNTLAIMNNQGQIVKTFSNNKTEGGDFVAAILSPKGEWIYAVGDDFVLYCFSMTSGKLEKTLEVHDKDIIGLSHHPHRNLIATFSEDGLLKLWRS</sequence>
<protein>
    <recommendedName>
        <fullName evidence="8">WD40 repeat-containing protein SMU1</fullName>
    </recommendedName>
</protein>
<dbReference type="EMBL" id="CAEY01000074">
    <property type="status" value="NOT_ANNOTATED_CDS"/>
    <property type="molecule type" value="Genomic_DNA"/>
</dbReference>
<dbReference type="InterPro" id="IPR019775">
    <property type="entry name" value="WD40_repeat_CS"/>
</dbReference>
<dbReference type="Pfam" id="PF00400">
    <property type="entry name" value="WD40"/>
    <property type="match status" value="5"/>
</dbReference>
<dbReference type="SMART" id="SM00667">
    <property type="entry name" value="LisH"/>
    <property type="match status" value="1"/>
</dbReference>
<dbReference type="Gene3D" id="2.130.10.10">
    <property type="entry name" value="YVTN repeat-like/Quinoprotein amine dehydrogenase"/>
    <property type="match status" value="1"/>
</dbReference>
<dbReference type="EnsemblMetazoa" id="tetur11g03520.1">
    <property type="protein sequence ID" value="tetur11g03520.1"/>
    <property type="gene ID" value="tetur11g03520"/>
</dbReference>
<evidence type="ECO:0000256" key="4">
    <source>
        <dbReference type="ARBA" id="ARBA00022737"/>
    </source>
</evidence>
<reference evidence="12" key="1">
    <citation type="submission" date="2011-08" db="EMBL/GenBank/DDBJ databases">
        <authorList>
            <person name="Rombauts S."/>
        </authorList>
    </citation>
    <scope>NUCLEOTIDE SEQUENCE</scope>
    <source>
        <strain evidence="12">London</strain>
    </source>
</reference>
<comment type="subcellular location">
    <subcellularLocation>
        <location evidence="1">Nucleus speckle</location>
    </subcellularLocation>
</comment>
<evidence type="ECO:0000256" key="1">
    <source>
        <dbReference type="ARBA" id="ARBA00004324"/>
    </source>
</evidence>
<dbReference type="InterPro" id="IPR045184">
    <property type="entry name" value="SMU1"/>
</dbReference>
<keyword evidence="5" id="KW-0508">mRNA splicing</keyword>
<evidence type="ECO:0000313" key="11">
    <source>
        <dbReference type="EnsemblMetazoa" id="tetur11g03520.1"/>
    </source>
</evidence>
<dbReference type="SUPFAM" id="SSF50978">
    <property type="entry name" value="WD40 repeat-like"/>
    <property type="match status" value="1"/>
</dbReference>
<dbReference type="SMART" id="SM00320">
    <property type="entry name" value="WD40"/>
    <property type="match status" value="7"/>
</dbReference>
<evidence type="ECO:0000256" key="5">
    <source>
        <dbReference type="ARBA" id="ARBA00023187"/>
    </source>
</evidence>
<evidence type="ECO:0000256" key="6">
    <source>
        <dbReference type="ARBA" id="ARBA00023242"/>
    </source>
</evidence>
<dbReference type="InterPro" id="IPR001680">
    <property type="entry name" value="WD40_rpt"/>
</dbReference>
<dbReference type="InterPro" id="IPR054532">
    <property type="entry name" value="TPL_SMU1_LisH-like"/>
</dbReference>
<feature type="repeat" description="WD" evidence="9">
    <location>
        <begin position="305"/>
        <end position="346"/>
    </location>
</feature>
<reference evidence="11" key="2">
    <citation type="submission" date="2015-06" db="UniProtKB">
        <authorList>
            <consortium name="EnsemblMetazoa"/>
        </authorList>
    </citation>
    <scope>IDENTIFICATION</scope>
</reference>
<dbReference type="InterPro" id="IPR015943">
    <property type="entry name" value="WD40/YVTN_repeat-like_dom_sf"/>
</dbReference>
<feature type="repeat" description="WD" evidence="9">
    <location>
        <begin position="255"/>
        <end position="296"/>
    </location>
</feature>
<dbReference type="PRINTS" id="PR00320">
    <property type="entry name" value="GPROTEINBRPT"/>
</dbReference>
<dbReference type="PROSITE" id="PS50294">
    <property type="entry name" value="WD_REPEATS_REGION"/>
    <property type="match status" value="4"/>
</dbReference>
<evidence type="ECO:0000256" key="8">
    <source>
        <dbReference type="ARBA" id="ARBA00026184"/>
    </source>
</evidence>
<dbReference type="STRING" id="32264.T1KH90"/>
<dbReference type="Proteomes" id="UP000015104">
    <property type="component" value="Unassembled WGS sequence"/>
</dbReference>
<dbReference type="GO" id="GO:0016607">
    <property type="term" value="C:nuclear speck"/>
    <property type="evidence" value="ECO:0007669"/>
    <property type="project" value="UniProtKB-SubCell"/>
</dbReference>
<evidence type="ECO:0000256" key="3">
    <source>
        <dbReference type="ARBA" id="ARBA00022664"/>
    </source>
</evidence>
<evidence type="ECO:0000256" key="9">
    <source>
        <dbReference type="PROSITE-ProRule" id="PRU00221"/>
    </source>
</evidence>
<feature type="repeat" description="WD" evidence="9">
    <location>
        <begin position="348"/>
        <end position="389"/>
    </location>
</feature>
<dbReference type="CDD" id="cd00200">
    <property type="entry name" value="WD40"/>
    <property type="match status" value="1"/>
</dbReference>